<proteinExistence type="predicted"/>
<dbReference type="OrthoDB" id="9816005at2"/>
<keyword evidence="2" id="KW-0813">Transport</keyword>
<evidence type="ECO:0000256" key="4">
    <source>
        <dbReference type="ARBA" id="ARBA00022692"/>
    </source>
</evidence>
<dbReference type="GO" id="GO:0016020">
    <property type="term" value="C:membrane"/>
    <property type="evidence" value="ECO:0007669"/>
    <property type="project" value="UniProtKB-SubCell"/>
</dbReference>
<sequence>MFDINFSELILIFVIGLIVCGPQRLPKIVNILVRWINTFRYIKTKLNNELTKELKLQGLKDNTKNSSEIKTPIE</sequence>
<keyword evidence="5" id="KW-0653">Protein transport</keyword>
<dbReference type="AlphaFoldDB" id="C5WDQ0"/>
<dbReference type="HOGENOM" id="CLU_086034_1_6_6"/>
<dbReference type="Gene3D" id="1.20.5.3310">
    <property type="match status" value="1"/>
</dbReference>
<evidence type="ECO:0000256" key="8">
    <source>
        <dbReference type="ARBA" id="ARBA00023136"/>
    </source>
</evidence>
<dbReference type="STRING" id="476281.ICMP_624"/>
<keyword evidence="6 9" id="KW-1133">Transmembrane helix</keyword>
<organism evidence="10 11">
    <name type="scientific">Candidatus Ishikawaella capsulata Mpkobe</name>
    <dbReference type="NCBI Taxonomy" id="476281"/>
    <lineage>
        <taxon>Bacteria</taxon>
        <taxon>Pseudomonadati</taxon>
        <taxon>Pseudomonadota</taxon>
        <taxon>Gammaproteobacteria</taxon>
        <taxon>Enterobacterales</taxon>
        <taxon>Enterobacteriaceae</taxon>
        <taxon>Candidatus Ishikawella</taxon>
    </lineage>
</organism>
<evidence type="ECO:0000256" key="9">
    <source>
        <dbReference type="SAM" id="Phobius"/>
    </source>
</evidence>
<feature type="transmembrane region" description="Helical" evidence="9">
    <location>
        <begin position="6"/>
        <end position="25"/>
    </location>
</feature>
<keyword evidence="11" id="KW-1185">Reference proteome</keyword>
<evidence type="ECO:0000256" key="6">
    <source>
        <dbReference type="ARBA" id="ARBA00022989"/>
    </source>
</evidence>
<keyword evidence="4 9" id="KW-0812">Transmembrane</keyword>
<dbReference type="PANTHER" id="PTHR33162:SF1">
    <property type="entry name" value="SEC-INDEPENDENT PROTEIN TRANSLOCASE PROTEIN TATA, CHLOROPLASTIC"/>
    <property type="match status" value="1"/>
</dbReference>
<evidence type="ECO:0000256" key="3">
    <source>
        <dbReference type="ARBA" id="ARBA00022475"/>
    </source>
</evidence>
<dbReference type="EMBL" id="AP010872">
    <property type="protein sequence ID" value="BAH83456.1"/>
    <property type="molecule type" value="Genomic_DNA"/>
</dbReference>
<accession>C5WDQ0</accession>
<dbReference type="NCBIfam" id="TIGR01410">
    <property type="entry name" value="tatB"/>
    <property type="match status" value="1"/>
</dbReference>
<dbReference type="GO" id="GO:0043953">
    <property type="term" value="P:protein transport by the Tat complex"/>
    <property type="evidence" value="ECO:0007669"/>
    <property type="project" value="InterPro"/>
</dbReference>
<evidence type="ECO:0000256" key="2">
    <source>
        <dbReference type="ARBA" id="ARBA00022448"/>
    </source>
</evidence>
<dbReference type="Pfam" id="PF02416">
    <property type="entry name" value="TatA_B_E"/>
    <property type="match status" value="1"/>
</dbReference>
<dbReference type="KEGG" id="icp:ICMP_624"/>
<dbReference type="InterPro" id="IPR003369">
    <property type="entry name" value="TatA/B/E"/>
</dbReference>
<evidence type="ECO:0000313" key="11">
    <source>
        <dbReference type="Proteomes" id="UP000061704"/>
    </source>
</evidence>
<keyword evidence="7" id="KW-0811">Translocation</keyword>
<dbReference type="Proteomes" id="UP000061704">
    <property type="component" value="Chromosome"/>
</dbReference>
<dbReference type="PRINTS" id="PR01506">
    <property type="entry name" value="TATBPROTEIN"/>
</dbReference>
<dbReference type="RefSeq" id="WP_052456842.1">
    <property type="nucleotide sequence ID" value="NZ_AP010872.1"/>
</dbReference>
<evidence type="ECO:0000313" key="10">
    <source>
        <dbReference type="EMBL" id="BAH83456.1"/>
    </source>
</evidence>
<dbReference type="GO" id="GO:0008320">
    <property type="term" value="F:protein transmembrane transporter activity"/>
    <property type="evidence" value="ECO:0007669"/>
    <property type="project" value="InterPro"/>
</dbReference>
<keyword evidence="3" id="KW-1003">Cell membrane</keyword>
<evidence type="ECO:0000256" key="5">
    <source>
        <dbReference type="ARBA" id="ARBA00022927"/>
    </source>
</evidence>
<dbReference type="InterPro" id="IPR018448">
    <property type="entry name" value="TatB"/>
</dbReference>
<name>C5WDQ0_9ENTR</name>
<keyword evidence="8 9" id="KW-0472">Membrane</keyword>
<gene>
    <name evidence="10" type="primary">tatB</name>
    <name evidence="10" type="ORF">ICMP_624</name>
</gene>
<comment type="subcellular location">
    <subcellularLocation>
        <location evidence="1">Membrane</location>
        <topology evidence="1">Single-pass membrane protein</topology>
    </subcellularLocation>
</comment>
<evidence type="ECO:0000256" key="1">
    <source>
        <dbReference type="ARBA" id="ARBA00004167"/>
    </source>
</evidence>
<protein>
    <submittedName>
        <fullName evidence="10">Sec-independent translocase</fullName>
    </submittedName>
</protein>
<dbReference type="PANTHER" id="PTHR33162">
    <property type="entry name" value="SEC-INDEPENDENT PROTEIN TRANSLOCASE PROTEIN TATA, CHLOROPLASTIC"/>
    <property type="match status" value="1"/>
</dbReference>
<evidence type="ECO:0000256" key="7">
    <source>
        <dbReference type="ARBA" id="ARBA00023010"/>
    </source>
</evidence>
<reference evidence="10 11" key="1">
    <citation type="journal article" date="2011" name="Genome Biol. Evol.">
        <title>Reductive evolution of bacterial genome in insect gut environment.</title>
        <authorList>
            <person name="Nikoh N."/>
            <person name="Hosokawa T."/>
            <person name="Ohshima K."/>
            <person name="Hattori M."/>
            <person name="Fukatsu T."/>
        </authorList>
    </citation>
    <scope>NUCLEOTIDE SEQUENCE [LARGE SCALE GENOMIC DNA]</scope>
    <source>
        <strain evidence="10 11">Mpkobe</strain>
    </source>
</reference>